<evidence type="ECO:0000256" key="6">
    <source>
        <dbReference type="ARBA" id="ARBA00022692"/>
    </source>
</evidence>
<keyword evidence="6 13" id="KW-0812">Transmembrane</keyword>
<dbReference type="EMBL" id="UINC01033347">
    <property type="protein sequence ID" value="SVB22494.1"/>
    <property type="molecule type" value="Genomic_DNA"/>
</dbReference>
<keyword evidence="8" id="KW-0378">Hydrolase</keyword>
<evidence type="ECO:0000256" key="13">
    <source>
        <dbReference type="SAM" id="Phobius"/>
    </source>
</evidence>
<evidence type="ECO:0000256" key="12">
    <source>
        <dbReference type="ARBA" id="ARBA00023136"/>
    </source>
</evidence>
<comment type="subcellular location">
    <subcellularLocation>
        <location evidence="2">Cell membrane</location>
        <topology evidence="2">Multi-pass membrane protein</topology>
    </subcellularLocation>
</comment>
<dbReference type="GO" id="GO:0046872">
    <property type="term" value="F:metal ion binding"/>
    <property type="evidence" value="ECO:0007669"/>
    <property type="project" value="UniProtKB-KW"/>
</dbReference>
<keyword evidence="4" id="KW-1003">Cell membrane</keyword>
<evidence type="ECO:0000256" key="8">
    <source>
        <dbReference type="ARBA" id="ARBA00022801"/>
    </source>
</evidence>
<reference evidence="15" key="1">
    <citation type="submission" date="2018-05" db="EMBL/GenBank/DDBJ databases">
        <authorList>
            <person name="Lanie J.A."/>
            <person name="Ng W.-L."/>
            <person name="Kazmierczak K.M."/>
            <person name="Andrzejewski T.M."/>
            <person name="Davidsen T.M."/>
            <person name="Wayne K.J."/>
            <person name="Tettelin H."/>
            <person name="Glass J.I."/>
            <person name="Rusch D."/>
            <person name="Podicherti R."/>
            <person name="Tsui H.-C.T."/>
            <person name="Winkler M.E."/>
        </authorList>
    </citation>
    <scope>NUCLEOTIDE SEQUENCE</scope>
</reference>
<dbReference type="InterPro" id="IPR008915">
    <property type="entry name" value="Peptidase_M50"/>
</dbReference>
<evidence type="ECO:0000256" key="9">
    <source>
        <dbReference type="ARBA" id="ARBA00022833"/>
    </source>
</evidence>
<keyword evidence="12 13" id="KW-0472">Membrane</keyword>
<keyword evidence="7" id="KW-0479">Metal-binding</keyword>
<sequence length="223" mass="24211">MLDANFSVIIQQIAAYAIPFLFAITLHEVGHGWAAARLGDSTARMLGRLTINPIKHIDPVGTIMMPAILLFVNSPFLFGWAKPVPVNPRKLWNPSRAMIIVAAAGPTANFVMALFWAVMLRLLVSFGEGLGSSADFFTEMIRFGINFNVLLGVFNLVPIPPLDGGRVLRELGPPQLAGALDRIEPYGFIIVIVLAAFGPLWMVISPVMRFVTLGILSIVGFLG</sequence>
<evidence type="ECO:0000256" key="11">
    <source>
        <dbReference type="ARBA" id="ARBA00023049"/>
    </source>
</evidence>
<keyword evidence="9" id="KW-0862">Zinc</keyword>
<evidence type="ECO:0000256" key="4">
    <source>
        <dbReference type="ARBA" id="ARBA00022475"/>
    </source>
</evidence>
<dbReference type="GO" id="GO:0008237">
    <property type="term" value="F:metallopeptidase activity"/>
    <property type="evidence" value="ECO:0007669"/>
    <property type="project" value="UniProtKB-KW"/>
</dbReference>
<feature type="transmembrane region" description="Helical" evidence="13">
    <location>
        <begin position="57"/>
        <end position="78"/>
    </location>
</feature>
<dbReference type="GO" id="GO:0006508">
    <property type="term" value="P:proteolysis"/>
    <property type="evidence" value="ECO:0007669"/>
    <property type="project" value="UniProtKB-KW"/>
</dbReference>
<evidence type="ECO:0000256" key="5">
    <source>
        <dbReference type="ARBA" id="ARBA00022670"/>
    </source>
</evidence>
<feature type="transmembrane region" description="Helical" evidence="13">
    <location>
        <begin position="186"/>
        <end position="204"/>
    </location>
</feature>
<evidence type="ECO:0000256" key="7">
    <source>
        <dbReference type="ARBA" id="ARBA00022723"/>
    </source>
</evidence>
<evidence type="ECO:0000256" key="1">
    <source>
        <dbReference type="ARBA" id="ARBA00001947"/>
    </source>
</evidence>
<dbReference type="PANTHER" id="PTHR35864:SF1">
    <property type="entry name" value="ZINC METALLOPROTEASE YWHC-RELATED"/>
    <property type="match status" value="1"/>
</dbReference>
<comment type="cofactor">
    <cofactor evidence="1">
        <name>Zn(2+)</name>
        <dbReference type="ChEBI" id="CHEBI:29105"/>
    </cofactor>
</comment>
<evidence type="ECO:0000256" key="2">
    <source>
        <dbReference type="ARBA" id="ARBA00004651"/>
    </source>
</evidence>
<dbReference type="GO" id="GO:0005886">
    <property type="term" value="C:plasma membrane"/>
    <property type="evidence" value="ECO:0007669"/>
    <property type="project" value="UniProtKB-SubCell"/>
</dbReference>
<evidence type="ECO:0000313" key="15">
    <source>
        <dbReference type="EMBL" id="SVB22494.1"/>
    </source>
</evidence>
<evidence type="ECO:0000259" key="14">
    <source>
        <dbReference type="Pfam" id="PF02163"/>
    </source>
</evidence>
<organism evidence="15">
    <name type="scientific">marine metagenome</name>
    <dbReference type="NCBI Taxonomy" id="408172"/>
    <lineage>
        <taxon>unclassified sequences</taxon>
        <taxon>metagenomes</taxon>
        <taxon>ecological metagenomes</taxon>
    </lineage>
</organism>
<evidence type="ECO:0000256" key="10">
    <source>
        <dbReference type="ARBA" id="ARBA00022989"/>
    </source>
</evidence>
<name>A0A382C9C3_9ZZZZ</name>
<dbReference type="CDD" id="cd06158">
    <property type="entry name" value="S2P-M50_like_1"/>
    <property type="match status" value="1"/>
</dbReference>
<proteinExistence type="inferred from homology"/>
<keyword evidence="11" id="KW-0482">Metalloprotease</keyword>
<dbReference type="InterPro" id="IPR044537">
    <property type="entry name" value="Rip2-like"/>
</dbReference>
<dbReference type="Pfam" id="PF02163">
    <property type="entry name" value="Peptidase_M50"/>
    <property type="match status" value="1"/>
</dbReference>
<feature type="transmembrane region" description="Helical" evidence="13">
    <location>
        <begin position="136"/>
        <end position="157"/>
    </location>
</feature>
<dbReference type="InterPro" id="IPR052348">
    <property type="entry name" value="Metallopeptidase_M50B"/>
</dbReference>
<comment type="similarity">
    <text evidence="3">Belongs to the peptidase M50B family.</text>
</comment>
<gene>
    <name evidence="15" type="ORF">METZ01_LOCUS175348</name>
</gene>
<dbReference type="AlphaFoldDB" id="A0A382C9C3"/>
<feature type="transmembrane region" description="Helical" evidence="13">
    <location>
        <begin position="98"/>
        <end position="124"/>
    </location>
</feature>
<keyword evidence="10 13" id="KW-1133">Transmembrane helix</keyword>
<evidence type="ECO:0000256" key="3">
    <source>
        <dbReference type="ARBA" id="ARBA00007931"/>
    </source>
</evidence>
<accession>A0A382C9C3</accession>
<feature type="domain" description="Peptidase M50" evidence="14">
    <location>
        <begin position="16"/>
        <end position="171"/>
    </location>
</feature>
<keyword evidence="5" id="KW-0645">Protease</keyword>
<dbReference type="PANTHER" id="PTHR35864">
    <property type="entry name" value="ZINC METALLOPROTEASE MJ0611-RELATED"/>
    <property type="match status" value="1"/>
</dbReference>
<feature type="transmembrane region" description="Helical" evidence="13">
    <location>
        <begin position="13"/>
        <end position="36"/>
    </location>
</feature>
<protein>
    <recommendedName>
        <fullName evidence="14">Peptidase M50 domain-containing protein</fullName>
    </recommendedName>
</protein>